<reference evidence="3" key="1">
    <citation type="journal article" date="2019" name="Int. J. Syst. Evol. Microbiol.">
        <title>The Global Catalogue of Microorganisms (GCM) 10K type strain sequencing project: providing services to taxonomists for standard genome sequencing and annotation.</title>
        <authorList>
            <consortium name="The Broad Institute Genomics Platform"/>
            <consortium name="The Broad Institute Genome Sequencing Center for Infectious Disease"/>
            <person name="Wu L."/>
            <person name="Ma J."/>
        </authorList>
    </citation>
    <scope>NUCLEOTIDE SEQUENCE [LARGE SCALE GENOMIC DNA]</scope>
    <source>
        <strain evidence="3">KCTC 52042</strain>
    </source>
</reference>
<name>A0ABW5JM82_9BACT</name>
<dbReference type="SUPFAM" id="SSF82771">
    <property type="entry name" value="GIY-YIG endonuclease"/>
    <property type="match status" value="1"/>
</dbReference>
<dbReference type="EMBL" id="JBHULI010000024">
    <property type="protein sequence ID" value="MFD2532855.1"/>
    <property type="molecule type" value="Genomic_DNA"/>
</dbReference>
<dbReference type="InterPro" id="IPR035901">
    <property type="entry name" value="GIY-YIG_endonuc_sf"/>
</dbReference>
<dbReference type="InterPro" id="IPR000305">
    <property type="entry name" value="GIY-YIG_endonuc"/>
</dbReference>
<evidence type="ECO:0000259" key="1">
    <source>
        <dbReference type="PROSITE" id="PS50164"/>
    </source>
</evidence>
<evidence type="ECO:0000313" key="2">
    <source>
        <dbReference type="EMBL" id="MFD2532855.1"/>
    </source>
</evidence>
<dbReference type="Gene3D" id="3.40.1440.10">
    <property type="entry name" value="GIY-YIG endonuclease"/>
    <property type="match status" value="1"/>
</dbReference>
<proteinExistence type="predicted"/>
<dbReference type="Proteomes" id="UP001597460">
    <property type="component" value="Unassembled WGS sequence"/>
</dbReference>
<accession>A0ABW5JM82</accession>
<feature type="domain" description="GIY-YIG" evidence="1">
    <location>
        <begin position="1"/>
        <end position="57"/>
    </location>
</feature>
<evidence type="ECO:0000313" key="3">
    <source>
        <dbReference type="Proteomes" id="UP001597460"/>
    </source>
</evidence>
<dbReference type="RefSeq" id="WP_390302050.1">
    <property type="nucleotide sequence ID" value="NZ_JBHULI010000024.1"/>
</dbReference>
<protein>
    <submittedName>
        <fullName evidence="2">GIY-YIG nuclease family protein</fullName>
    </submittedName>
</protein>
<gene>
    <name evidence="2" type="ORF">ACFSVN_10390</name>
</gene>
<comment type="caution">
    <text evidence="2">The sequence shown here is derived from an EMBL/GenBank/DDBJ whole genome shotgun (WGS) entry which is preliminary data.</text>
</comment>
<keyword evidence="3" id="KW-1185">Reference proteome</keyword>
<dbReference type="Pfam" id="PF01541">
    <property type="entry name" value="GIY-YIG"/>
    <property type="match status" value="1"/>
</dbReference>
<dbReference type="PROSITE" id="PS50164">
    <property type="entry name" value="GIY_YIG"/>
    <property type="match status" value="1"/>
</dbReference>
<sequence>MYKTYIIYSLSSDKYYIGSTSVGVEKRLERHNEGWSRSTKSGIPWVIKYSKSFDVKS</sequence>
<organism evidence="2 3">
    <name type="scientific">Gracilimonas halophila</name>
    <dbReference type="NCBI Taxonomy" id="1834464"/>
    <lineage>
        <taxon>Bacteria</taxon>
        <taxon>Pseudomonadati</taxon>
        <taxon>Balneolota</taxon>
        <taxon>Balneolia</taxon>
        <taxon>Balneolales</taxon>
        <taxon>Balneolaceae</taxon>
        <taxon>Gracilimonas</taxon>
    </lineage>
</organism>